<dbReference type="EMBL" id="MFAT01000014">
    <property type="protein sequence ID" value="OGD86839.1"/>
    <property type="molecule type" value="Genomic_DNA"/>
</dbReference>
<dbReference type="InterPro" id="IPR036597">
    <property type="entry name" value="Fido-like_dom_sf"/>
</dbReference>
<dbReference type="InterPro" id="IPR003812">
    <property type="entry name" value="Fido"/>
</dbReference>
<gene>
    <name evidence="2" type="ORF">A2164_01345</name>
</gene>
<dbReference type="Pfam" id="PF02661">
    <property type="entry name" value="Fic"/>
    <property type="match status" value="1"/>
</dbReference>
<evidence type="ECO:0000313" key="2">
    <source>
        <dbReference type="EMBL" id="OGD86839.1"/>
    </source>
</evidence>
<dbReference type="GO" id="GO:0016301">
    <property type="term" value="F:kinase activity"/>
    <property type="evidence" value="ECO:0007669"/>
    <property type="project" value="InterPro"/>
</dbReference>
<dbReference type="PIRSF" id="PIRSF018297">
    <property type="entry name" value="Doc"/>
    <property type="match status" value="1"/>
</dbReference>
<organism evidence="2 3">
    <name type="scientific">Candidatus Curtissbacteria bacterium RBG_13_35_7</name>
    <dbReference type="NCBI Taxonomy" id="1797705"/>
    <lineage>
        <taxon>Bacteria</taxon>
        <taxon>Candidatus Curtissiibacteriota</taxon>
    </lineage>
</organism>
<dbReference type="NCBIfam" id="TIGR01550">
    <property type="entry name" value="DOC_P1"/>
    <property type="match status" value="1"/>
</dbReference>
<accession>A0A1F5G4S4</accession>
<dbReference type="PROSITE" id="PS51459">
    <property type="entry name" value="FIDO"/>
    <property type="match status" value="1"/>
</dbReference>
<dbReference type="InterPro" id="IPR006440">
    <property type="entry name" value="Doc"/>
</dbReference>
<sequence>MKTKYVSLEDVLFFHEMIIEASGGKAGISDFTLFHSAIARPQASFAGKDLYKAIFEKTAACVHSLLLNHPFNDGNKRTALAVGERFLNINGYEINASQKEKVKFTLDIEAKKLDLPRISGWLKKHSKKSP</sequence>
<evidence type="ECO:0000313" key="3">
    <source>
        <dbReference type="Proteomes" id="UP000176317"/>
    </source>
</evidence>
<evidence type="ECO:0000259" key="1">
    <source>
        <dbReference type="PROSITE" id="PS51459"/>
    </source>
</evidence>
<name>A0A1F5G4S4_9BACT</name>
<dbReference type="Gene3D" id="1.20.120.1870">
    <property type="entry name" value="Fic/DOC protein, Fido domain"/>
    <property type="match status" value="1"/>
</dbReference>
<reference evidence="2 3" key="1">
    <citation type="journal article" date="2016" name="Nat. Commun.">
        <title>Thousands of microbial genomes shed light on interconnected biogeochemical processes in an aquifer system.</title>
        <authorList>
            <person name="Anantharaman K."/>
            <person name="Brown C.T."/>
            <person name="Hug L.A."/>
            <person name="Sharon I."/>
            <person name="Castelle C.J."/>
            <person name="Probst A.J."/>
            <person name="Thomas B.C."/>
            <person name="Singh A."/>
            <person name="Wilkins M.J."/>
            <person name="Karaoz U."/>
            <person name="Brodie E.L."/>
            <person name="Williams K.H."/>
            <person name="Hubbard S.S."/>
            <person name="Banfield J.F."/>
        </authorList>
    </citation>
    <scope>NUCLEOTIDE SEQUENCE [LARGE SCALE GENOMIC DNA]</scope>
</reference>
<dbReference type="SUPFAM" id="SSF140931">
    <property type="entry name" value="Fic-like"/>
    <property type="match status" value="1"/>
</dbReference>
<protein>
    <recommendedName>
        <fullName evidence="1">Fido domain-containing protein</fullName>
    </recommendedName>
</protein>
<dbReference type="Proteomes" id="UP000176317">
    <property type="component" value="Unassembled WGS sequence"/>
</dbReference>
<dbReference type="PANTHER" id="PTHR39426:SF1">
    <property type="entry name" value="HOMOLOGY TO DEATH-ON-CURING PROTEIN OF PHAGE P1"/>
    <property type="match status" value="1"/>
</dbReference>
<dbReference type="PANTHER" id="PTHR39426">
    <property type="entry name" value="HOMOLOGY TO DEATH-ON-CURING PROTEIN OF PHAGE P1"/>
    <property type="match status" value="1"/>
</dbReference>
<feature type="domain" description="Fido" evidence="1">
    <location>
        <begin position="6"/>
        <end position="124"/>
    </location>
</feature>
<comment type="caution">
    <text evidence="2">The sequence shown here is derived from an EMBL/GenBank/DDBJ whole genome shotgun (WGS) entry which is preliminary data.</text>
</comment>
<proteinExistence type="predicted"/>
<dbReference type="AlphaFoldDB" id="A0A1F5G4S4"/>
<dbReference type="InterPro" id="IPR053737">
    <property type="entry name" value="Type_II_TA_Toxin"/>
</dbReference>